<dbReference type="EMBL" id="NKXS01001845">
    <property type="protein sequence ID" value="PIN16545.1"/>
    <property type="molecule type" value="Genomic_DNA"/>
</dbReference>
<comment type="caution">
    <text evidence="1">The sequence shown here is derived from an EMBL/GenBank/DDBJ whole genome shotgun (WGS) entry which is preliminary data.</text>
</comment>
<evidence type="ECO:0000313" key="1">
    <source>
        <dbReference type="EMBL" id="PIN16545.1"/>
    </source>
</evidence>
<protein>
    <submittedName>
        <fullName evidence="1">Uncharacterized protein</fullName>
    </submittedName>
</protein>
<gene>
    <name evidence="1" type="ORF">CDL12_10802</name>
</gene>
<name>A0A2G9HGA6_9LAMI</name>
<sequence length="74" mass="8778">MIMHLEFSVLRNERKQGIYGMHRRAWGGRILLENDVHGQKELILKSVFQWCISLTRWEAAFIRIWRSSLSSFSG</sequence>
<proteinExistence type="predicted"/>
<organism evidence="1 2">
    <name type="scientific">Handroanthus impetiginosus</name>
    <dbReference type="NCBI Taxonomy" id="429701"/>
    <lineage>
        <taxon>Eukaryota</taxon>
        <taxon>Viridiplantae</taxon>
        <taxon>Streptophyta</taxon>
        <taxon>Embryophyta</taxon>
        <taxon>Tracheophyta</taxon>
        <taxon>Spermatophyta</taxon>
        <taxon>Magnoliopsida</taxon>
        <taxon>eudicotyledons</taxon>
        <taxon>Gunneridae</taxon>
        <taxon>Pentapetalae</taxon>
        <taxon>asterids</taxon>
        <taxon>lamiids</taxon>
        <taxon>Lamiales</taxon>
        <taxon>Bignoniaceae</taxon>
        <taxon>Crescentiina</taxon>
        <taxon>Tabebuia alliance</taxon>
        <taxon>Handroanthus</taxon>
    </lineage>
</organism>
<accession>A0A2G9HGA6</accession>
<keyword evidence="2" id="KW-1185">Reference proteome</keyword>
<reference evidence="2" key="1">
    <citation type="journal article" date="2018" name="Gigascience">
        <title>Genome assembly of the Pink Ipe (Handroanthus impetiginosus, Bignoniaceae), a highly valued, ecologically keystone Neotropical timber forest tree.</title>
        <authorList>
            <person name="Silva-Junior O.B."/>
            <person name="Grattapaglia D."/>
            <person name="Novaes E."/>
            <person name="Collevatti R.G."/>
        </authorList>
    </citation>
    <scope>NUCLEOTIDE SEQUENCE [LARGE SCALE GENOMIC DNA]</scope>
    <source>
        <strain evidence="2">cv. UFG-1</strain>
    </source>
</reference>
<evidence type="ECO:0000313" key="2">
    <source>
        <dbReference type="Proteomes" id="UP000231279"/>
    </source>
</evidence>
<dbReference type="AlphaFoldDB" id="A0A2G9HGA6"/>
<dbReference type="Proteomes" id="UP000231279">
    <property type="component" value="Unassembled WGS sequence"/>
</dbReference>